<feature type="region of interest" description="Disordered" evidence="1">
    <location>
        <begin position="673"/>
        <end position="699"/>
    </location>
</feature>
<sequence>MARAVRRGDSRLAQRLLSSSALAREHLRVAGGLVELRDTVAFARAFTLEQQAFSAEREAALAQREARAKPDAASLSFINAQRRALRRRASLWAPFARALKLQGLRLPGDGEVVDSQKDMLAELRRHWGLVFQRKPRCSNWAQLADKYLAKFGTQFDFSKVLPPTASQLMEAARRARPSAPGPDGLPCEARRRSPLGAQALEEVTLDLAAGLPPPTDWNEHLVVFLPEGKEASDDTAGAFLSASTTGALSLKSSDCKLVASAINAKLKRTVAATSPEAQRGFLVGRNFLNYTTLLDTYARACGFQSKYEHPVVVLYDFGDAFPSLETEWLLKSLSRAGVEDGIFALLASLYWLPTPYVQVAGLQQHFLCITCGPGARMSVQRRALGDCDEPFVKAMQVLLRPCCRSAVGVCADNVGATLQQRALQEGMWHVFRSADVLGGLRLKLHKCVTIPLGGEFSPELEKDMRQCLMARVPSWAAMSVAASGEYLGVQVGPAADEHSIWRKAAAKWTLRVLELARSGAHVFTAADIYNKCVHPVLGYLRQLYPAPKVPLAREAWALRKIWHLPPQCMYRADIFALANWAHFRTMSMLPRGTATLARAAEQAVTNWRSLLDWLREEVCSRGSSADIGRGHLSSAFWRQRPTVQFLDRARHNYAQRPPPGAIPVDKTLHGPAMRARPQANEASTPAPTPAPTMSLSSATGDPHLQNMFGQRFDLVRPGKAVLVSVPRGTPVDDALLVVEADARRLGTHCSEMYFQEINATGTWANKVRPGGFHFDAHDARDETPKWLKLGLVELKVGSGHTDKGQPYLNVYVKNLQRTGYRVGGLLGEDDHTEAAAPEKGCQKILSLEARLYGQASDLNGSVAIGY</sequence>
<dbReference type="PANTHER" id="PTHR19446">
    <property type="entry name" value="REVERSE TRANSCRIPTASES"/>
    <property type="match status" value="1"/>
</dbReference>
<evidence type="ECO:0000256" key="1">
    <source>
        <dbReference type="SAM" id="MobiDB-lite"/>
    </source>
</evidence>
<name>A0ABN9TFY7_9DINO</name>
<accession>A0ABN9TFY7</accession>
<gene>
    <name evidence="2" type="ORF">PCOR1329_LOCUS38541</name>
</gene>
<comment type="caution">
    <text evidence="2">The sequence shown here is derived from an EMBL/GenBank/DDBJ whole genome shotgun (WGS) entry which is preliminary data.</text>
</comment>
<evidence type="ECO:0000313" key="2">
    <source>
        <dbReference type="EMBL" id="CAK0844457.1"/>
    </source>
</evidence>
<proteinExistence type="predicted"/>
<dbReference type="Proteomes" id="UP001189429">
    <property type="component" value="Unassembled WGS sequence"/>
</dbReference>
<evidence type="ECO:0000313" key="3">
    <source>
        <dbReference type="Proteomes" id="UP001189429"/>
    </source>
</evidence>
<dbReference type="EMBL" id="CAUYUJ010014666">
    <property type="protein sequence ID" value="CAK0844457.1"/>
    <property type="molecule type" value="Genomic_DNA"/>
</dbReference>
<reference evidence="2" key="1">
    <citation type="submission" date="2023-10" db="EMBL/GenBank/DDBJ databases">
        <authorList>
            <person name="Chen Y."/>
            <person name="Shah S."/>
            <person name="Dougan E. K."/>
            <person name="Thang M."/>
            <person name="Chan C."/>
        </authorList>
    </citation>
    <scope>NUCLEOTIDE SEQUENCE [LARGE SCALE GENOMIC DNA]</scope>
</reference>
<evidence type="ECO:0008006" key="4">
    <source>
        <dbReference type="Google" id="ProtNLM"/>
    </source>
</evidence>
<organism evidence="2 3">
    <name type="scientific">Prorocentrum cordatum</name>
    <dbReference type="NCBI Taxonomy" id="2364126"/>
    <lineage>
        <taxon>Eukaryota</taxon>
        <taxon>Sar</taxon>
        <taxon>Alveolata</taxon>
        <taxon>Dinophyceae</taxon>
        <taxon>Prorocentrales</taxon>
        <taxon>Prorocentraceae</taxon>
        <taxon>Prorocentrum</taxon>
    </lineage>
</organism>
<protein>
    <recommendedName>
        <fullName evidence="4">Reverse transcriptase domain-containing protein</fullName>
    </recommendedName>
</protein>
<keyword evidence="3" id="KW-1185">Reference proteome</keyword>